<accession>A0A2N5T5R9</accession>
<keyword evidence="6" id="KW-0443">Lipid metabolism</keyword>
<dbReference type="GO" id="GO:0010945">
    <property type="term" value="F:coenzyme A diphosphatase activity"/>
    <property type="evidence" value="ECO:0007669"/>
    <property type="project" value="InterPro"/>
</dbReference>
<dbReference type="PANTHER" id="PTHR23129">
    <property type="entry name" value="ACYL-COENZYME A DIPHOSPHATASE FITM2"/>
    <property type="match status" value="1"/>
</dbReference>
<feature type="transmembrane region" description="Helical" evidence="9">
    <location>
        <begin position="264"/>
        <end position="290"/>
    </location>
</feature>
<feature type="transmembrane region" description="Helical" evidence="9">
    <location>
        <begin position="84"/>
        <end position="104"/>
    </location>
</feature>
<dbReference type="OrthoDB" id="5579088at2759"/>
<organism evidence="10 11">
    <name type="scientific">Puccinia coronata f. sp. avenae</name>
    <dbReference type="NCBI Taxonomy" id="200324"/>
    <lineage>
        <taxon>Eukaryota</taxon>
        <taxon>Fungi</taxon>
        <taxon>Dikarya</taxon>
        <taxon>Basidiomycota</taxon>
        <taxon>Pucciniomycotina</taxon>
        <taxon>Pucciniomycetes</taxon>
        <taxon>Pucciniales</taxon>
        <taxon>Pucciniaceae</taxon>
        <taxon>Puccinia</taxon>
    </lineage>
</organism>
<dbReference type="InterPro" id="IPR019388">
    <property type="entry name" value="FIT"/>
</dbReference>
<dbReference type="STRING" id="200324.A0A2N5T5R9"/>
<evidence type="ECO:0000256" key="7">
    <source>
        <dbReference type="ARBA" id="ARBA00023136"/>
    </source>
</evidence>
<dbReference type="AlphaFoldDB" id="A0A2N5T5R9"/>
<gene>
    <name evidence="10" type="ORF">PCANC_08243</name>
</gene>
<keyword evidence="7 9" id="KW-0472">Membrane</keyword>
<evidence type="ECO:0000256" key="5">
    <source>
        <dbReference type="ARBA" id="ARBA00022989"/>
    </source>
</evidence>
<evidence type="ECO:0000256" key="4">
    <source>
        <dbReference type="ARBA" id="ARBA00022824"/>
    </source>
</evidence>
<evidence type="ECO:0000313" key="10">
    <source>
        <dbReference type="EMBL" id="PLW20833.1"/>
    </source>
</evidence>
<keyword evidence="11" id="KW-1185">Reference proteome</keyword>
<name>A0A2N5T5R9_9BASI</name>
<sequence length="318" mass="35877">MADKTLQWAILPALLLLTILLGTFRSFSVYSVDNAQVPIHQLTRIPAVVSTTQATTATTKLAARLPYFATKTNFLNQKLVKLGWAWTTLVIWLHALAIASSFFPSSPSTQSPKRDHPPPAAQDPSHPSRHVPRILSLHLVATLLWILFTQWCFGSSIFERLLILTGAKCMPSLSPLHSTATGSPLDQHPTDLENVYCQQRWGRRLPDLDQFIIAAYKPYWAEGIDVSGHTFLLSFSILLIVSCLHSSIHLLWKTKRPELIPRNYRWAVYINLALLAIWWWMILMTSLYFHGPVEKLSGFALGTAAWFLTEVVVDRLLA</sequence>
<evidence type="ECO:0000256" key="9">
    <source>
        <dbReference type="SAM" id="Phobius"/>
    </source>
</evidence>
<evidence type="ECO:0000256" key="1">
    <source>
        <dbReference type="ARBA" id="ARBA00004477"/>
    </source>
</evidence>
<dbReference type="GO" id="GO:0019915">
    <property type="term" value="P:lipid storage"/>
    <property type="evidence" value="ECO:0007669"/>
    <property type="project" value="InterPro"/>
</dbReference>
<evidence type="ECO:0000256" key="6">
    <source>
        <dbReference type="ARBA" id="ARBA00023098"/>
    </source>
</evidence>
<feature type="transmembrane region" description="Helical" evidence="9">
    <location>
        <begin position="231"/>
        <end position="252"/>
    </location>
</feature>
<protein>
    <submittedName>
        <fullName evidence="10">Uncharacterized protein</fullName>
    </submittedName>
</protein>
<evidence type="ECO:0000313" key="11">
    <source>
        <dbReference type="Proteomes" id="UP000235388"/>
    </source>
</evidence>
<evidence type="ECO:0000256" key="2">
    <source>
        <dbReference type="ARBA" id="ARBA00022692"/>
    </source>
</evidence>
<evidence type="ECO:0000256" key="3">
    <source>
        <dbReference type="ARBA" id="ARBA00022801"/>
    </source>
</evidence>
<dbReference type="Pfam" id="PF10261">
    <property type="entry name" value="FIT"/>
    <property type="match status" value="1"/>
</dbReference>
<dbReference type="GO" id="GO:0034389">
    <property type="term" value="P:lipid droplet organization"/>
    <property type="evidence" value="ECO:0007669"/>
    <property type="project" value="TreeGrafter"/>
</dbReference>
<feature type="region of interest" description="Disordered" evidence="8">
    <location>
        <begin position="107"/>
        <end position="128"/>
    </location>
</feature>
<dbReference type="EMBL" id="PGCJ01000791">
    <property type="protein sequence ID" value="PLW20833.1"/>
    <property type="molecule type" value="Genomic_DNA"/>
</dbReference>
<keyword evidence="5 9" id="KW-1133">Transmembrane helix</keyword>
<proteinExistence type="predicted"/>
<dbReference type="GO" id="GO:0008654">
    <property type="term" value="P:phospholipid biosynthetic process"/>
    <property type="evidence" value="ECO:0007669"/>
    <property type="project" value="TreeGrafter"/>
</dbReference>
<dbReference type="GO" id="GO:0005789">
    <property type="term" value="C:endoplasmic reticulum membrane"/>
    <property type="evidence" value="ECO:0007669"/>
    <property type="project" value="UniProtKB-SubCell"/>
</dbReference>
<comment type="subcellular location">
    <subcellularLocation>
        <location evidence="1">Endoplasmic reticulum membrane</location>
        <topology evidence="1">Multi-pass membrane protein</topology>
    </subcellularLocation>
</comment>
<dbReference type="PANTHER" id="PTHR23129:SF0">
    <property type="entry name" value="ACYL-COENZYME A DIPHOSPHATASE FITM2"/>
    <property type="match status" value="1"/>
</dbReference>
<keyword evidence="4" id="KW-0256">Endoplasmic reticulum</keyword>
<comment type="caution">
    <text evidence="10">The sequence shown here is derived from an EMBL/GenBank/DDBJ whole genome shotgun (WGS) entry which is preliminary data.</text>
</comment>
<keyword evidence="2 9" id="KW-0812">Transmembrane</keyword>
<feature type="transmembrane region" description="Helical" evidence="9">
    <location>
        <begin position="135"/>
        <end position="158"/>
    </location>
</feature>
<reference evidence="10 11" key="1">
    <citation type="submission" date="2017-11" db="EMBL/GenBank/DDBJ databases">
        <title>De novo assembly and phasing of dikaryotic genomes from two isolates of Puccinia coronata f. sp. avenae, the causal agent of oat crown rust.</title>
        <authorList>
            <person name="Miller M.E."/>
            <person name="Zhang Y."/>
            <person name="Omidvar V."/>
            <person name="Sperschneider J."/>
            <person name="Schwessinger B."/>
            <person name="Raley C."/>
            <person name="Palmer J.M."/>
            <person name="Garnica D."/>
            <person name="Upadhyaya N."/>
            <person name="Rathjen J."/>
            <person name="Taylor J.M."/>
            <person name="Park R.F."/>
            <person name="Dodds P.N."/>
            <person name="Hirsch C.D."/>
            <person name="Kianian S.F."/>
            <person name="Figueroa M."/>
        </authorList>
    </citation>
    <scope>NUCLEOTIDE SEQUENCE [LARGE SCALE GENOMIC DNA]</scope>
    <source>
        <strain evidence="10">12NC29</strain>
    </source>
</reference>
<dbReference type="Proteomes" id="UP000235388">
    <property type="component" value="Unassembled WGS sequence"/>
</dbReference>
<keyword evidence="3" id="KW-0378">Hydrolase</keyword>
<evidence type="ECO:0000256" key="8">
    <source>
        <dbReference type="SAM" id="MobiDB-lite"/>
    </source>
</evidence>